<accession>A0A6A5RTP1</accession>
<dbReference type="GO" id="GO:0006307">
    <property type="term" value="P:DNA alkylation repair"/>
    <property type="evidence" value="ECO:0007669"/>
    <property type="project" value="TreeGrafter"/>
</dbReference>
<dbReference type="GO" id="GO:0032993">
    <property type="term" value="C:protein-DNA complex"/>
    <property type="evidence" value="ECO:0007669"/>
    <property type="project" value="TreeGrafter"/>
</dbReference>
<dbReference type="InterPro" id="IPR051912">
    <property type="entry name" value="Alkylbase_DNA_Glycosylase/TA"/>
</dbReference>
<protein>
    <submittedName>
        <fullName evidence="6">DNA glycosylase</fullName>
    </submittedName>
</protein>
<dbReference type="AlphaFoldDB" id="A0A6A5RTP1"/>
<evidence type="ECO:0000256" key="1">
    <source>
        <dbReference type="ARBA" id="ARBA00010817"/>
    </source>
</evidence>
<dbReference type="GO" id="GO:0008725">
    <property type="term" value="F:DNA-3-methyladenine glycosylase activity"/>
    <property type="evidence" value="ECO:0007669"/>
    <property type="project" value="TreeGrafter"/>
</dbReference>
<dbReference type="InterPro" id="IPR003265">
    <property type="entry name" value="HhH-GPD_domain"/>
</dbReference>
<dbReference type="Gene3D" id="1.10.340.30">
    <property type="entry name" value="Hypothetical protein, domain 2"/>
    <property type="match status" value="1"/>
</dbReference>
<feature type="compositionally biased region" description="Polar residues" evidence="4">
    <location>
        <begin position="129"/>
        <end position="138"/>
    </location>
</feature>
<evidence type="ECO:0000259" key="5">
    <source>
        <dbReference type="Pfam" id="PF00730"/>
    </source>
</evidence>
<evidence type="ECO:0000256" key="2">
    <source>
        <dbReference type="ARBA" id="ARBA00022763"/>
    </source>
</evidence>
<comment type="similarity">
    <text evidence="1">Belongs to the alkylbase DNA glycosidase AlkA family.</text>
</comment>
<dbReference type="GeneID" id="54350218"/>
<dbReference type="GO" id="GO:0005634">
    <property type="term" value="C:nucleus"/>
    <property type="evidence" value="ECO:0007669"/>
    <property type="project" value="TreeGrafter"/>
</dbReference>
<dbReference type="Proteomes" id="UP000800082">
    <property type="component" value="Unassembled WGS sequence"/>
</dbReference>
<dbReference type="FunFam" id="1.10.340.30:FF:000004">
    <property type="entry name" value="DNA-3-methyladenine glycosylase II"/>
    <property type="match status" value="1"/>
</dbReference>
<dbReference type="GO" id="GO:0032131">
    <property type="term" value="F:alkylated DNA binding"/>
    <property type="evidence" value="ECO:0007669"/>
    <property type="project" value="TreeGrafter"/>
</dbReference>
<proteinExistence type="inferred from homology"/>
<evidence type="ECO:0000256" key="4">
    <source>
        <dbReference type="SAM" id="MobiDB-lite"/>
    </source>
</evidence>
<gene>
    <name evidence="6" type="ORF">M421DRAFT_420638</name>
</gene>
<feature type="region of interest" description="Disordered" evidence="4">
    <location>
        <begin position="122"/>
        <end position="149"/>
    </location>
</feature>
<evidence type="ECO:0000313" key="6">
    <source>
        <dbReference type="EMBL" id="KAF1928737.1"/>
    </source>
</evidence>
<organism evidence="6 7">
    <name type="scientific">Didymella exigua CBS 183.55</name>
    <dbReference type="NCBI Taxonomy" id="1150837"/>
    <lineage>
        <taxon>Eukaryota</taxon>
        <taxon>Fungi</taxon>
        <taxon>Dikarya</taxon>
        <taxon>Ascomycota</taxon>
        <taxon>Pezizomycotina</taxon>
        <taxon>Dothideomycetes</taxon>
        <taxon>Pleosporomycetidae</taxon>
        <taxon>Pleosporales</taxon>
        <taxon>Pleosporineae</taxon>
        <taxon>Didymellaceae</taxon>
        <taxon>Didymella</taxon>
    </lineage>
</organism>
<dbReference type="EMBL" id="ML978968">
    <property type="protein sequence ID" value="KAF1928737.1"/>
    <property type="molecule type" value="Genomic_DNA"/>
</dbReference>
<dbReference type="SUPFAM" id="SSF48150">
    <property type="entry name" value="DNA-glycosylase"/>
    <property type="match status" value="1"/>
</dbReference>
<feature type="region of interest" description="Disordered" evidence="4">
    <location>
        <begin position="215"/>
        <end position="238"/>
    </location>
</feature>
<evidence type="ECO:0000313" key="7">
    <source>
        <dbReference type="Proteomes" id="UP000800082"/>
    </source>
</evidence>
<dbReference type="GO" id="GO:0043916">
    <property type="term" value="F:DNA-7-methylguanine glycosylase activity"/>
    <property type="evidence" value="ECO:0007669"/>
    <property type="project" value="TreeGrafter"/>
</dbReference>
<dbReference type="PANTHER" id="PTHR43003:SF5">
    <property type="entry name" value="DNA-3-METHYLADENINE GLYCOSYLASE"/>
    <property type="match status" value="1"/>
</dbReference>
<dbReference type="RefSeq" id="XP_033448985.1">
    <property type="nucleotide sequence ID" value="XM_033592550.1"/>
</dbReference>
<dbReference type="PANTHER" id="PTHR43003">
    <property type="entry name" value="DNA-3-METHYLADENINE GLYCOSYLASE"/>
    <property type="match status" value="1"/>
</dbReference>
<dbReference type="GO" id="GO:0006285">
    <property type="term" value="P:base-excision repair, AP site formation"/>
    <property type="evidence" value="ECO:0007669"/>
    <property type="project" value="TreeGrafter"/>
</dbReference>
<keyword evidence="2" id="KW-0227">DNA damage</keyword>
<evidence type="ECO:0000256" key="3">
    <source>
        <dbReference type="ARBA" id="ARBA00023204"/>
    </source>
</evidence>
<dbReference type="Pfam" id="PF00730">
    <property type="entry name" value="HhH-GPD"/>
    <property type="match status" value="1"/>
</dbReference>
<dbReference type="InterPro" id="IPR011257">
    <property type="entry name" value="DNA_glycosylase"/>
</dbReference>
<keyword evidence="3" id="KW-0234">DNA repair</keyword>
<reference evidence="6" key="1">
    <citation type="journal article" date="2020" name="Stud. Mycol.">
        <title>101 Dothideomycetes genomes: a test case for predicting lifestyles and emergence of pathogens.</title>
        <authorList>
            <person name="Haridas S."/>
            <person name="Albert R."/>
            <person name="Binder M."/>
            <person name="Bloem J."/>
            <person name="Labutti K."/>
            <person name="Salamov A."/>
            <person name="Andreopoulos B."/>
            <person name="Baker S."/>
            <person name="Barry K."/>
            <person name="Bills G."/>
            <person name="Bluhm B."/>
            <person name="Cannon C."/>
            <person name="Castanera R."/>
            <person name="Culley D."/>
            <person name="Daum C."/>
            <person name="Ezra D."/>
            <person name="Gonzalez J."/>
            <person name="Henrissat B."/>
            <person name="Kuo A."/>
            <person name="Liang C."/>
            <person name="Lipzen A."/>
            <person name="Lutzoni F."/>
            <person name="Magnuson J."/>
            <person name="Mondo S."/>
            <person name="Nolan M."/>
            <person name="Ohm R."/>
            <person name="Pangilinan J."/>
            <person name="Park H.-J."/>
            <person name="Ramirez L."/>
            <person name="Alfaro M."/>
            <person name="Sun H."/>
            <person name="Tritt A."/>
            <person name="Yoshinaga Y."/>
            <person name="Zwiers L.-H."/>
            <person name="Turgeon B."/>
            <person name="Goodwin S."/>
            <person name="Spatafora J."/>
            <person name="Crous P."/>
            <person name="Grigoriev I."/>
        </authorList>
    </citation>
    <scope>NUCLEOTIDE SEQUENCE</scope>
    <source>
        <strain evidence="6">CBS 183.55</strain>
    </source>
</reference>
<feature type="domain" description="HhH-GPD" evidence="5">
    <location>
        <begin position="296"/>
        <end position="415"/>
    </location>
</feature>
<feature type="region of interest" description="Disordered" evidence="4">
    <location>
        <begin position="1"/>
        <end position="107"/>
    </location>
</feature>
<dbReference type="OrthoDB" id="415889at2759"/>
<name>A0A6A5RTP1_9PLEO</name>
<keyword evidence="7" id="KW-1185">Reference proteome</keyword>
<sequence>MSLRRSARNAKVAVTEAPEASYEQVGANGSPKKLSGPPCRAVDYPAPSPESQHKLATRKKATAIVFDGHSKGRTAPKKTAALEKVAAPKKPVASRKRKAPETELESSVGIVSDMPGTARFPTPGMPSNGVDNLPTTPASKKRQHRNKADLVSRTKPVPFTLTPSGVGLIAGSENAKRAKDTDHLLDSLASLNRNRPAAPDITNAPVLTPNGSQVVVNESPSKKRKANNLPPDVGSPMKSTSTIATLLKDAEAYLIKVDMEVTGNRRLERLIAGHQCKMFNPEGLREVVDPFTALASGIIGQQVSGAAAASIRKRFTALFEDTHPAFPSPAQVLTKDLPTLRTAGLSQRKAEYITGLAEKFASGEFTAESLVSASDEELIKKLVAVRGLGRWSVEMFACFGLKRMDVFSTGDLGVQ</sequence>
<dbReference type="CDD" id="cd00056">
    <property type="entry name" value="ENDO3c"/>
    <property type="match status" value="1"/>
</dbReference>